<dbReference type="InterPro" id="IPR023214">
    <property type="entry name" value="HAD_sf"/>
</dbReference>
<dbReference type="NCBIfam" id="TIGR01549">
    <property type="entry name" value="HAD-SF-IA-v1"/>
    <property type="match status" value="1"/>
</dbReference>
<dbReference type="AlphaFoldDB" id="A0A645BMX2"/>
<proteinExistence type="predicted"/>
<keyword evidence="4" id="KW-0460">Magnesium</keyword>
<dbReference type="PANTHER" id="PTHR46470">
    <property type="entry name" value="N-ACYLNEURAMINATE-9-PHOSPHATASE"/>
    <property type="match status" value="1"/>
</dbReference>
<sequence>MDYDEDYIKSLLKIYRNHIPKINLYNDAKDIIDTLYNRNLKLGIITDGYVETQKNKLKVLNINNYFDYILITDELGKEYWKPHRKPYDIMKEQLNVCYEEMVYIGDNVSKDFVTPNKLGMKSIMINRMDRVYKNNINIDKIYMPQLIVNNLNEIGGIV</sequence>
<dbReference type="SUPFAM" id="SSF56784">
    <property type="entry name" value="HAD-like"/>
    <property type="match status" value="1"/>
</dbReference>
<keyword evidence="3 5" id="KW-0378">Hydrolase</keyword>
<dbReference type="GO" id="GO:0046872">
    <property type="term" value="F:metal ion binding"/>
    <property type="evidence" value="ECO:0007669"/>
    <property type="project" value="UniProtKB-KW"/>
</dbReference>
<keyword evidence="2" id="KW-0479">Metal-binding</keyword>
<evidence type="ECO:0000256" key="2">
    <source>
        <dbReference type="ARBA" id="ARBA00022723"/>
    </source>
</evidence>
<dbReference type="InterPro" id="IPR036412">
    <property type="entry name" value="HAD-like_sf"/>
</dbReference>
<evidence type="ECO:0000256" key="4">
    <source>
        <dbReference type="ARBA" id="ARBA00022842"/>
    </source>
</evidence>
<comment type="caution">
    <text evidence="5">The sequence shown here is derived from an EMBL/GenBank/DDBJ whole genome shotgun (WGS) entry which is preliminary data.</text>
</comment>
<dbReference type="InterPro" id="IPR006439">
    <property type="entry name" value="HAD-SF_hydro_IA"/>
</dbReference>
<accession>A0A645BMX2</accession>
<organism evidence="5">
    <name type="scientific">bioreactor metagenome</name>
    <dbReference type="NCBI Taxonomy" id="1076179"/>
    <lineage>
        <taxon>unclassified sequences</taxon>
        <taxon>metagenomes</taxon>
        <taxon>ecological metagenomes</taxon>
    </lineage>
</organism>
<reference evidence="5" key="1">
    <citation type="submission" date="2019-08" db="EMBL/GenBank/DDBJ databases">
        <authorList>
            <person name="Kucharzyk K."/>
            <person name="Murdoch R.W."/>
            <person name="Higgins S."/>
            <person name="Loffler F."/>
        </authorList>
    </citation>
    <scope>NUCLEOTIDE SEQUENCE</scope>
</reference>
<dbReference type="InterPro" id="IPR041492">
    <property type="entry name" value="HAD_2"/>
</dbReference>
<evidence type="ECO:0000313" key="5">
    <source>
        <dbReference type="EMBL" id="MPM66840.1"/>
    </source>
</evidence>
<dbReference type="InterPro" id="IPR051400">
    <property type="entry name" value="HAD-like_hydrolase"/>
</dbReference>
<name>A0A645BMX2_9ZZZZ</name>
<protein>
    <submittedName>
        <fullName evidence="5">Pyrophosphatase PpaX</fullName>
        <ecNumber evidence="5">3.6.1.1</ecNumber>
    </submittedName>
</protein>
<evidence type="ECO:0000256" key="3">
    <source>
        <dbReference type="ARBA" id="ARBA00022801"/>
    </source>
</evidence>
<dbReference type="GO" id="GO:0016791">
    <property type="term" value="F:phosphatase activity"/>
    <property type="evidence" value="ECO:0007669"/>
    <property type="project" value="TreeGrafter"/>
</dbReference>
<comment type="cofactor">
    <cofactor evidence="1">
        <name>Mg(2+)</name>
        <dbReference type="ChEBI" id="CHEBI:18420"/>
    </cofactor>
</comment>
<dbReference type="EMBL" id="VSSQ01021327">
    <property type="protein sequence ID" value="MPM66840.1"/>
    <property type="molecule type" value="Genomic_DNA"/>
</dbReference>
<dbReference type="Gene3D" id="1.10.150.520">
    <property type="match status" value="1"/>
</dbReference>
<dbReference type="Pfam" id="PF13419">
    <property type="entry name" value="HAD_2"/>
    <property type="match status" value="1"/>
</dbReference>
<evidence type="ECO:0000256" key="1">
    <source>
        <dbReference type="ARBA" id="ARBA00001946"/>
    </source>
</evidence>
<dbReference type="GO" id="GO:0004427">
    <property type="term" value="F:inorganic diphosphate phosphatase activity"/>
    <property type="evidence" value="ECO:0007669"/>
    <property type="project" value="UniProtKB-EC"/>
</dbReference>
<gene>
    <name evidence="5" type="primary">ppaX_14</name>
    <name evidence="5" type="ORF">SDC9_113752</name>
</gene>
<dbReference type="GO" id="GO:0044281">
    <property type="term" value="P:small molecule metabolic process"/>
    <property type="evidence" value="ECO:0007669"/>
    <property type="project" value="UniProtKB-ARBA"/>
</dbReference>
<dbReference type="Gene3D" id="3.40.50.1000">
    <property type="entry name" value="HAD superfamily/HAD-like"/>
    <property type="match status" value="1"/>
</dbReference>
<dbReference type="EC" id="3.6.1.1" evidence="5"/>
<dbReference type="PANTHER" id="PTHR46470:SF2">
    <property type="entry name" value="GLYCERALDEHYDE 3-PHOSPHATE PHOSPHATASE"/>
    <property type="match status" value="1"/>
</dbReference>